<sequence length="235" mass="25990">MQWPCRPRHSYQSKDLLRFLDNEEYPRRIRGFTPLDSNVVVKFACGLGVSVYHADGGLAAIWPLGRAKLLPDVRERVDGKLVSVPGPPELGAEYFVRPNMRPADGYHVKYGRAGDLRWIITCKDGALNGPQLRFAPEGVLRPQDSGLYKDGTMVERWQESLLPEGFIAHVLSDLVLPMKKALGIGLSPCEERLCYENFVDVDGIEPIDLNIGPGEGPEGVEKVSQSIPSPGSHET</sequence>
<evidence type="ECO:0000256" key="1">
    <source>
        <dbReference type="SAM" id="MobiDB-lite"/>
    </source>
</evidence>
<name>A0A812H0U4_9DINO</name>
<dbReference type="EMBL" id="CAJNDS010000058">
    <property type="protein sequence ID" value="CAE6937455.1"/>
    <property type="molecule type" value="Genomic_DNA"/>
</dbReference>
<reference evidence="2" key="1">
    <citation type="submission" date="2021-02" db="EMBL/GenBank/DDBJ databases">
        <authorList>
            <person name="Dougan E. K."/>
            <person name="Rhodes N."/>
            <person name="Thang M."/>
            <person name="Chan C."/>
        </authorList>
    </citation>
    <scope>NUCLEOTIDE SEQUENCE</scope>
</reference>
<protein>
    <submittedName>
        <fullName evidence="2">Uncharacterized protein</fullName>
    </submittedName>
</protein>
<keyword evidence="3" id="KW-1185">Reference proteome</keyword>
<dbReference type="Proteomes" id="UP000604046">
    <property type="component" value="Unassembled WGS sequence"/>
</dbReference>
<proteinExistence type="predicted"/>
<dbReference type="AlphaFoldDB" id="A0A812H0U4"/>
<evidence type="ECO:0000313" key="3">
    <source>
        <dbReference type="Proteomes" id="UP000604046"/>
    </source>
</evidence>
<organism evidence="2 3">
    <name type="scientific">Symbiodinium natans</name>
    <dbReference type="NCBI Taxonomy" id="878477"/>
    <lineage>
        <taxon>Eukaryota</taxon>
        <taxon>Sar</taxon>
        <taxon>Alveolata</taxon>
        <taxon>Dinophyceae</taxon>
        <taxon>Suessiales</taxon>
        <taxon>Symbiodiniaceae</taxon>
        <taxon>Symbiodinium</taxon>
    </lineage>
</organism>
<gene>
    <name evidence="2" type="ORF">SNAT2548_LOCUS1078</name>
</gene>
<evidence type="ECO:0000313" key="2">
    <source>
        <dbReference type="EMBL" id="CAE6937455.1"/>
    </source>
</evidence>
<feature type="region of interest" description="Disordered" evidence="1">
    <location>
        <begin position="211"/>
        <end position="235"/>
    </location>
</feature>
<accession>A0A812H0U4</accession>
<comment type="caution">
    <text evidence="2">The sequence shown here is derived from an EMBL/GenBank/DDBJ whole genome shotgun (WGS) entry which is preliminary data.</text>
</comment>